<evidence type="ECO:0000313" key="2">
    <source>
        <dbReference type="Proteomes" id="UP001057402"/>
    </source>
</evidence>
<accession>A0ACB9QYQ7</accession>
<organism evidence="1 2">
    <name type="scientific">Melastoma candidum</name>
    <dbReference type="NCBI Taxonomy" id="119954"/>
    <lineage>
        <taxon>Eukaryota</taxon>
        <taxon>Viridiplantae</taxon>
        <taxon>Streptophyta</taxon>
        <taxon>Embryophyta</taxon>
        <taxon>Tracheophyta</taxon>
        <taxon>Spermatophyta</taxon>
        <taxon>Magnoliopsida</taxon>
        <taxon>eudicotyledons</taxon>
        <taxon>Gunneridae</taxon>
        <taxon>Pentapetalae</taxon>
        <taxon>rosids</taxon>
        <taxon>malvids</taxon>
        <taxon>Myrtales</taxon>
        <taxon>Melastomataceae</taxon>
        <taxon>Melastomatoideae</taxon>
        <taxon>Melastomateae</taxon>
        <taxon>Melastoma</taxon>
    </lineage>
</organism>
<evidence type="ECO:0000313" key="1">
    <source>
        <dbReference type="EMBL" id="KAI4370549.1"/>
    </source>
</evidence>
<keyword evidence="2" id="KW-1185">Reference proteome</keyword>
<gene>
    <name evidence="1" type="ORF">MLD38_018894</name>
</gene>
<protein>
    <submittedName>
        <fullName evidence="1">Uncharacterized protein</fullName>
    </submittedName>
</protein>
<dbReference type="EMBL" id="CM042884">
    <property type="protein sequence ID" value="KAI4370549.1"/>
    <property type="molecule type" value="Genomic_DNA"/>
</dbReference>
<reference evidence="2" key="1">
    <citation type="journal article" date="2023" name="Front. Plant Sci.">
        <title>Chromosomal-level genome assembly of Melastoma candidum provides insights into trichome evolution.</title>
        <authorList>
            <person name="Zhong Y."/>
            <person name="Wu W."/>
            <person name="Sun C."/>
            <person name="Zou P."/>
            <person name="Liu Y."/>
            <person name="Dai S."/>
            <person name="Zhou R."/>
        </authorList>
    </citation>
    <scope>NUCLEOTIDE SEQUENCE [LARGE SCALE GENOMIC DNA]</scope>
</reference>
<comment type="caution">
    <text evidence="1">The sequence shown here is derived from an EMBL/GenBank/DDBJ whole genome shotgun (WGS) entry which is preliminary data.</text>
</comment>
<sequence length="631" mass="70910">MADGASSSSSRVRSVVSDCGRQRSSCGYCRSPTSSGISHGLWAQSLTVDDYQDLLDRGWRRSGCFLYKPEMRKTCCPSYTIRLKAEDFAPSKEQTRVIRRMERYLDGDLEPKGTENLMEGVQSTDVSCSCNCHEIECPANQESSSGKDGDLSTSERFVQYLSNEIDLAVIQLIEDGSISPSLRSTKSSVRAVSSAKRKKLVEGSEDLMYTSNIAFQVAAALKKLPAARKDEQLSISSNNTTDSQMATEISAITISQKLASLLSQVGEATSMSIQGCNGHLNFYSTSKRGLADESGHVIPLSKECSRKGANKRRCLVKCCGSNKEKRRKLEVILTRSSFDLEEFKLYQRYQIKVHNDNPNHITESSYRRFLVDTPLVYVPFTGDETVPPCGFGSFHQRYLVDGRLVAVGVVDVLPRCLSSKYLFWDPDVAFLSLGKYTALREISWVKENQSHCPALQFYYLGYYIHSCKKMRYKASYRPSELLCPQRYQWVFFDIVKTLLDRKKYVVLSDYAGTGDKPLPLPSCDDPIEHEHDEADNKDSNNAMTEDSVVVEPEVDDSDNELVAESSDEESSKISKEEAGDILIGLRDHCLRYRDLRRAFGPSDWGYLEEQLQSYVRVVGGKLSKRMVYSLG</sequence>
<dbReference type="Proteomes" id="UP001057402">
    <property type="component" value="Chromosome 5"/>
</dbReference>
<proteinExistence type="predicted"/>
<name>A0ACB9QYQ7_9MYRT</name>